<protein>
    <submittedName>
        <fullName evidence="1">Uncharacterized protein</fullName>
    </submittedName>
</protein>
<gene>
    <name evidence="1" type="ORF">LCGC14_1311950</name>
</gene>
<proteinExistence type="predicted"/>
<dbReference type="AlphaFoldDB" id="A0A0F9NPJ1"/>
<sequence length="205" mass="23859">MHIKPTVKIDPDDMVRYLLYQQFYYGEDNIYGRTKDLYEHIEGAGNAIEAFYSLITKPIDLIDMGQVDKYLEFFNEKIFQIPKETILEKFKEYKDNLGTDMSRGIILTVIVGESLMEVHDKCFNATIVQLIEFIMKNRSLEADQKAEIEGKIKVLYGKSNTFIGMIYSLSFMEFIGNKIQNQNIVNNCRSLLEKYYGLILNLIVD</sequence>
<evidence type="ECO:0000313" key="1">
    <source>
        <dbReference type="EMBL" id="KKM83192.1"/>
    </source>
</evidence>
<reference evidence="1" key="1">
    <citation type="journal article" date="2015" name="Nature">
        <title>Complex archaea that bridge the gap between prokaryotes and eukaryotes.</title>
        <authorList>
            <person name="Spang A."/>
            <person name="Saw J.H."/>
            <person name="Jorgensen S.L."/>
            <person name="Zaremba-Niedzwiedzka K."/>
            <person name="Martijn J."/>
            <person name="Lind A.E."/>
            <person name="van Eijk R."/>
            <person name="Schleper C."/>
            <person name="Guy L."/>
            <person name="Ettema T.J."/>
        </authorList>
    </citation>
    <scope>NUCLEOTIDE SEQUENCE</scope>
</reference>
<name>A0A0F9NPJ1_9ZZZZ</name>
<comment type="caution">
    <text evidence="1">The sequence shown here is derived from an EMBL/GenBank/DDBJ whole genome shotgun (WGS) entry which is preliminary data.</text>
</comment>
<dbReference type="EMBL" id="LAZR01007752">
    <property type="protein sequence ID" value="KKM83192.1"/>
    <property type="molecule type" value="Genomic_DNA"/>
</dbReference>
<accession>A0A0F9NPJ1</accession>
<organism evidence="1">
    <name type="scientific">marine sediment metagenome</name>
    <dbReference type="NCBI Taxonomy" id="412755"/>
    <lineage>
        <taxon>unclassified sequences</taxon>
        <taxon>metagenomes</taxon>
        <taxon>ecological metagenomes</taxon>
    </lineage>
</organism>